<dbReference type="EMBL" id="FUWJ01000009">
    <property type="protein sequence ID" value="SKA31074.1"/>
    <property type="molecule type" value="Genomic_DNA"/>
</dbReference>
<proteinExistence type="predicted"/>
<reference evidence="9" key="1">
    <citation type="submission" date="2017-02" db="EMBL/GenBank/DDBJ databases">
        <authorList>
            <person name="Varghese N."/>
            <person name="Submissions S."/>
        </authorList>
    </citation>
    <scope>NUCLEOTIDE SEQUENCE [LARGE SCALE GENOMIC DNA]</scope>
    <source>
        <strain evidence="9">ATCC 27094</strain>
    </source>
</reference>
<feature type="transmembrane region" description="Helical" evidence="7">
    <location>
        <begin position="407"/>
        <end position="435"/>
    </location>
</feature>
<feature type="transmembrane region" description="Helical" evidence="7">
    <location>
        <begin position="125"/>
        <end position="153"/>
    </location>
</feature>
<dbReference type="STRING" id="225324.SAMN02745126_05083"/>
<feature type="transmembrane region" description="Helical" evidence="7">
    <location>
        <begin position="291"/>
        <end position="310"/>
    </location>
</feature>
<name>A0A1T4SS40_9HYPH</name>
<feature type="transmembrane region" description="Helical" evidence="7">
    <location>
        <begin position="197"/>
        <end position="219"/>
    </location>
</feature>
<dbReference type="InterPro" id="IPR051800">
    <property type="entry name" value="PqiA-PqiB_transport"/>
</dbReference>
<evidence type="ECO:0000256" key="7">
    <source>
        <dbReference type="SAM" id="Phobius"/>
    </source>
</evidence>
<keyword evidence="3" id="KW-0997">Cell inner membrane</keyword>
<keyword evidence="4 7" id="KW-0812">Transmembrane</keyword>
<dbReference type="Pfam" id="PF04403">
    <property type="entry name" value="PqiA"/>
    <property type="match status" value="2"/>
</dbReference>
<keyword evidence="2" id="KW-1003">Cell membrane</keyword>
<dbReference type="Proteomes" id="UP000190092">
    <property type="component" value="Unassembled WGS sequence"/>
</dbReference>
<evidence type="ECO:0000256" key="6">
    <source>
        <dbReference type="ARBA" id="ARBA00023136"/>
    </source>
</evidence>
<feature type="transmembrane region" description="Helical" evidence="7">
    <location>
        <begin position="174"/>
        <end position="191"/>
    </location>
</feature>
<sequence length="475" mass="50991">MATGQGPAGKAAARAARAEKRAATRAALAAHPPVGERHQVHECMGCGQRQVVPTLDPGMRARCVRCGTTLRRRAAGGVDRPLALYIASLGLFAVVWLTMLMRVSTSGIVHDTTLISGPMELVHQGLWPLALAVAFTSALAPLAKFVGMIYVLVPLKLGLRVPGMAPVFLFARRMGIWAMMEVLLLGVFVAFTKLGDLVTMDVGPAVYALGLLTVVTVWADQALDREAVWQGIERLGATWGTVPDEDPIGLDPHAIACEGCGLLSVPHEEHGQCPRCGSHLHARKPNSIARTWAFVMAGAILYIPANYYPVLTVVQSGAGMPSTILGGVEELLASHMYPLALLVFFASILVPIFKLIGLGIMLTVTMMAGNEQRTRFMLRQRTVLYFIVAWIGRWSMVDIFMESLLGALVQFGVIATIQPGIGAVAFCAVVLLTILAAEFFDPRLMWDAAGLNGARFKPELRDSTHGPAVSNPSPS</sequence>
<keyword evidence="9" id="KW-1185">Reference proteome</keyword>
<dbReference type="AlphaFoldDB" id="A0A1T4SS40"/>
<protein>
    <submittedName>
        <fullName evidence="8">Paraquat-inducible protein A</fullName>
    </submittedName>
</protein>
<dbReference type="PANTHER" id="PTHR30462:SF3">
    <property type="entry name" value="INTERMEMBRANE TRANSPORT PROTEIN PQIA"/>
    <property type="match status" value="1"/>
</dbReference>
<evidence type="ECO:0000256" key="1">
    <source>
        <dbReference type="ARBA" id="ARBA00004533"/>
    </source>
</evidence>
<keyword evidence="6 7" id="KW-0472">Membrane</keyword>
<comment type="subcellular location">
    <subcellularLocation>
        <location evidence="1">Cell inner membrane</location>
    </subcellularLocation>
</comment>
<evidence type="ECO:0000256" key="4">
    <source>
        <dbReference type="ARBA" id="ARBA00022692"/>
    </source>
</evidence>
<feature type="transmembrane region" description="Helical" evidence="7">
    <location>
        <begin position="339"/>
        <end position="362"/>
    </location>
</feature>
<gene>
    <name evidence="8" type="ORF">SAMN02745126_05083</name>
</gene>
<keyword evidence="5 7" id="KW-1133">Transmembrane helix</keyword>
<feature type="transmembrane region" description="Helical" evidence="7">
    <location>
        <begin position="383"/>
        <end position="401"/>
    </location>
</feature>
<dbReference type="GO" id="GO:0005886">
    <property type="term" value="C:plasma membrane"/>
    <property type="evidence" value="ECO:0007669"/>
    <property type="project" value="UniProtKB-SubCell"/>
</dbReference>
<dbReference type="PANTHER" id="PTHR30462">
    <property type="entry name" value="INTERMEMBRANE TRANSPORT PROTEIN PQIB-RELATED"/>
    <property type="match status" value="1"/>
</dbReference>
<evidence type="ECO:0000313" key="8">
    <source>
        <dbReference type="EMBL" id="SKA31074.1"/>
    </source>
</evidence>
<dbReference type="OrthoDB" id="9800207at2"/>
<evidence type="ECO:0000256" key="5">
    <source>
        <dbReference type="ARBA" id="ARBA00022989"/>
    </source>
</evidence>
<evidence type="ECO:0000256" key="3">
    <source>
        <dbReference type="ARBA" id="ARBA00022519"/>
    </source>
</evidence>
<evidence type="ECO:0000313" key="9">
    <source>
        <dbReference type="Proteomes" id="UP000190092"/>
    </source>
</evidence>
<dbReference type="InterPro" id="IPR007498">
    <property type="entry name" value="PqiA-like"/>
</dbReference>
<dbReference type="RefSeq" id="WP_085936827.1">
    <property type="nucleotide sequence ID" value="NZ_FUWJ01000009.1"/>
</dbReference>
<accession>A0A1T4SS40</accession>
<organism evidence="8 9">
    <name type="scientific">Enhydrobacter aerosaccus</name>
    <dbReference type="NCBI Taxonomy" id="225324"/>
    <lineage>
        <taxon>Bacteria</taxon>
        <taxon>Pseudomonadati</taxon>
        <taxon>Pseudomonadota</taxon>
        <taxon>Alphaproteobacteria</taxon>
        <taxon>Hyphomicrobiales</taxon>
        <taxon>Enhydrobacter</taxon>
    </lineage>
</organism>
<evidence type="ECO:0000256" key="2">
    <source>
        <dbReference type="ARBA" id="ARBA00022475"/>
    </source>
</evidence>
<feature type="transmembrane region" description="Helical" evidence="7">
    <location>
        <begin position="82"/>
        <end position="105"/>
    </location>
</feature>